<dbReference type="AlphaFoldDB" id="A0A7X9XMM5"/>
<name>A0A7X9XMM5_CLOBE</name>
<dbReference type="Pfam" id="PF04854">
    <property type="entry name" value="DUF624"/>
    <property type="match status" value="1"/>
</dbReference>
<dbReference type="Proteomes" id="UP000587880">
    <property type="component" value="Unassembled WGS sequence"/>
</dbReference>
<dbReference type="InterPro" id="IPR006938">
    <property type="entry name" value="DUF624"/>
</dbReference>
<evidence type="ECO:0000313" key="3">
    <source>
        <dbReference type="Proteomes" id="UP000587880"/>
    </source>
</evidence>
<keyword evidence="1" id="KW-0812">Transmembrane</keyword>
<reference evidence="2 3" key="1">
    <citation type="submission" date="2020-04" db="EMBL/GenBank/DDBJ databases">
        <authorList>
            <person name="Hitch T.C.A."/>
            <person name="Wylensek D."/>
            <person name="Clavel T."/>
        </authorList>
    </citation>
    <scope>NUCLEOTIDE SEQUENCE [LARGE SCALE GENOMIC DNA]</scope>
    <source>
        <strain evidence="2 3">WB01_NA02</strain>
    </source>
</reference>
<protein>
    <submittedName>
        <fullName evidence="2">YesL family protein</fullName>
    </submittedName>
</protein>
<sequence length="236" mass="27718">MNKKREFSQGVIFTIFNYVWWFLLGNFYFWILNIPFIFVTLGLVSYGTVDMYMIIILMLSSIPIGPALTALLSVMGKLTREGDIDATKDFFKAYKVNFLDSVFFWTLGIIILTLAWIELLYFNNYSSLTLVKIMPTIIIFICISIWFHIFPIISRFYLKKKEVLALSLTYMIKKIYVCIVSISAAFILWIVFIKIKFVMILLLFFVSIICYLIMLMEKSMILDIEEKYNNKDAEVQ</sequence>
<keyword evidence="1" id="KW-0472">Membrane</keyword>
<dbReference type="EMBL" id="JABAGD010000003">
    <property type="protein sequence ID" value="NMF03572.1"/>
    <property type="molecule type" value="Genomic_DNA"/>
</dbReference>
<feature type="transmembrane region" description="Helical" evidence="1">
    <location>
        <begin position="137"/>
        <end position="158"/>
    </location>
</feature>
<dbReference type="RefSeq" id="WP_168980951.1">
    <property type="nucleotide sequence ID" value="NZ_JABAGD010000003.1"/>
</dbReference>
<feature type="transmembrane region" description="Helical" evidence="1">
    <location>
        <begin position="51"/>
        <end position="75"/>
    </location>
</feature>
<feature type="transmembrane region" description="Helical" evidence="1">
    <location>
        <begin position="96"/>
        <end position="117"/>
    </location>
</feature>
<evidence type="ECO:0000256" key="1">
    <source>
        <dbReference type="SAM" id="Phobius"/>
    </source>
</evidence>
<evidence type="ECO:0000313" key="2">
    <source>
        <dbReference type="EMBL" id="NMF03572.1"/>
    </source>
</evidence>
<gene>
    <name evidence="2" type="ORF">HF849_02220</name>
</gene>
<feature type="transmembrane region" description="Helical" evidence="1">
    <location>
        <begin position="170"/>
        <end position="191"/>
    </location>
</feature>
<feature type="transmembrane region" description="Helical" evidence="1">
    <location>
        <begin position="197"/>
        <end position="216"/>
    </location>
</feature>
<accession>A0A7X9XMM5</accession>
<keyword evidence="1" id="KW-1133">Transmembrane helix</keyword>
<feature type="transmembrane region" description="Helical" evidence="1">
    <location>
        <begin position="12"/>
        <end position="31"/>
    </location>
</feature>
<comment type="caution">
    <text evidence="2">The sequence shown here is derived from an EMBL/GenBank/DDBJ whole genome shotgun (WGS) entry which is preliminary data.</text>
</comment>
<organism evidence="2 3">
    <name type="scientific">Clostridium beijerinckii</name>
    <name type="common">Clostridium MP</name>
    <dbReference type="NCBI Taxonomy" id="1520"/>
    <lineage>
        <taxon>Bacteria</taxon>
        <taxon>Bacillati</taxon>
        <taxon>Bacillota</taxon>
        <taxon>Clostridia</taxon>
        <taxon>Eubacteriales</taxon>
        <taxon>Clostridiaceae</taxon>
        <taxon>Clostridium</taxon>
    </lineage>
</organism>
<proteinExistence type="predicted"/>